<dbReference type="EMBL" id="AGXP01000028">
    <property type="protein sequence ID" value="EIY95646.1"/>
    <property type="molecule type" value="Genomic_DNA"/>
</dbReference>
<dbReference type="PROSITE" id="PS51257">
    <property type="entry name" value="PROKAR_LIPOPROTEIN"/>
    <property type="match status" value="1"/>
</dbReference>
<name>I9VJ18_BACFG</name>
<organism evidence="1 2">
    <name type="scientific">Bacteroides fragilis CL05T12C13</name>
    <dbReference type="NCBI Taxonomy" id="997881"/>
    <lineage>
        <taxon>Bacteria</taxon>
        <taxon>Pseudomonadati</taxon>
        <taxon>Bacteroidota</taxon>
        <taxon>Bacteroidia</taxon>
        <taxon>Bacteroidales</taxon>
        <taxon>Bacteroidaceae</taxon>
        <taxon>Bacteroides</taxon>
    </lineage>
</organism>
<dbReference type="Proteomes" id="UP000003917">
    <property type="component" value="Unassembled WGS sequence"/>
</dbReference>
<dbReference type="PATRIC" id="fig|997881.3.peg.2756"/>
<gene>
    <name evidence="1" type="ORF">HMPREF1080_02618</name>
</gene>
<dbReference type="RefSeq" id="WP_005802652.1">
    <property type="nucleotide sequence ID" value="NZ_JH724195.1"/>
</dbReference>
<accession>I9VJ18</accession>
<protein>
    <submittedName>
        <fullName evidence="1">Uncharacterized protein</fullName>
    </submittedName>
</protein>
<reference evidence="1 2" key="1">
    <citation type="submission" date="2012-02" db="EMBL/GenBank/DDBJ databases">
        <title>The Genome Sequence of Bacteroides fragilis CL05T12C13.</title>
        <authorList>
            <consortium name="The Broad Institute Genome Sequencing Platform"/>
            <person name="Earl A."/>
            <person name="Ward D."/>
            <person name="Feldgarden M."/>
            <person name="Gevers D."/>
            <person name="Zitomersky N.L."/>
            <person name="Coyne M.J."/>
            <person name="Comstock L.E."/>
            <person name="Young S.K."/>
            <person name="Zeng Q."/>
            <person name="Gargeya S."/>
            <person name="Fitzgerald M."/>
            <person name="Haas B."/>
            <person name="Abouelleil A."/>
            <person name="Alvarado L."/>
            <person name="Arachchi H.M."/>
            <person name="Berlin A."/>
            <person name="Chapman S.B."/>
            <person name="Gearin G."/>
            <person name="Goldberg J."/>
            <person name="Griggs A."/>
            <person name="Gujja S."/>
            <person name="Hansen M."/>
            <person name="Heiman D."/>
            <person name="Howarth C."/>
            <person name="Larimer J."/>
            <person name="Lui A."/>
            <person name="MacDonald P.J.P."/>
            <person name="McCowen C."/>
            <person name="Montmayeur A."/>
            <person name="Murphy C."/>
            <person name="Neiman D."/>
            <person name="Pearson M."/>
            <person name="Priest M."/>
            <person name="Roberts A."/>
            <person name="Saif S."/>
            <person name="Shea T."/>
            <person name="Sisk P."/>
            <person name="Stolte C."/>
            <person name="Sykes S."/>
            <person name="Wortman J."/>
            <person name="Nusbaum C."/>
            <person name="Birren B."/>
        </authorList>
    </citation>
    <scope>NUCLEOTIDE SEQUENCE [LARGE SCALE GENOMIC DNA]</scope>
    <source>
        <strain evidence="1 2">CL05T12C13</strain>
    </source>
</reference>
<proteinExistence type="predicted"/>
<sequence length="231" mass="27419">MESIKVKILVILSFFLLGGCVNRQVKQYNYICDSLSNLDFPPRVFDTLFFQKYGNGIEVDTTFPNGERHLIQLDYANNYYYTIEYPKTPIIDVMSYDGKDGKLMDWHQRFIDWRNISPWIWYDKEGNVCSLSATASEEEDYIYPTYSIHQLIEKLEMENLDLFHNISIYYGTDYRDTDSIPYKKRCGWYVMMRDSIISNDTYNMTVRLYDGQTGKLLDVYRGDWEDVHGEN</sequence>
<dbReference type="HOGENOM" id="CLU_1197849_0_0_10"/>
<dbReference type="AlphaFoldDB" id="I9VJ18"/>
<evidence type="ECO:0000313" key="1">
    <source>
        <dbReference type="EMBL" id="EIY95646.1"/>
    </source>
</evidence>
<evidence type="ECO:0000313" key="2">
    <source>
        <dbReference type="Proteomes" id="UP000003917"/>
    </source>
</evidence>
<comment type="caution">
    <text evidence="1">The sequence shown here is derived from an EMBL/GenBank/DDBJ whole genome shotgun (WGS) entry which is preliminary data.</text>
</comment>